<dbReference type="Pfam" id="PF06080">
    <property type="entry name" value="DUF938"/>
    <property type="match status" value="1"/>
</dbReference>
<dbReference type="PANTHER" id="PTHR20974">
    <property type="entry name" value="UPF0585 PROTEIN CG18661"/>
    <property type="match status" value="1"/>
</dbReference>
<dbReference type="eggNOG" id="COG0220">
    <property type="taxonomic scope" value="Bacteria"/>
</dbReference>
<dbReference type="KEGG" id="pmm:PMM1383"/>
<dbReference type="OrthoDB" id="450870at2"/>
<dbReference type="AlphaFoldDB" id="Q7V087"/>
<dbReference type="PANTHER" id="PTHR20974:SF0">
    <property type="entry name" value="UPF0585 PROTEIN CG18661"/>
    <property type="match status" value="1"/>
</dbReference>
<dbReference type="InterPro" id="IPR010342">
    <property type="entry name" value="DUF938"/>
</dbReference>
<sequence>MDNRLFFPATERNKDSIAEVLSRILLKKGYILEIGSGSGEHAIKFQKCFPELTWQSSDPELVHRKSISSWIEHEELNCQMPQPLDIDVEKIPWEIPSELLYSIQGIISINMIHIASWNCTKSLFSESGNLLKNGQFLMLYGPFKIGGKHISQSNELFDISLKMQNESWGVRDLEEVSEEANKNDFIEEELIRMPANNFSVIYRKGSL</sequence>
<name>Q7V087_PROMP</name>
<evidence type="ECO:0000313" key="1">
    <source>
        <dbReference type="EMBL" id="CAE19842.1"/>
    </source>
</evidence>
<dbReference type="Proteomes" id="UP000001026">
    <property type="component" value="Chromosome"/>
</dbReference>
<dbReference type="InterPro" id="IPR029063">
    <property type="entry name" value="SAM-dependent_MTases_sf"/>
</dbReference>
<evidence type="ECO:0008006" key="3">
    <source>
        <dbReference type="Google" id="ProtNLM"/>
    </source>
</evidence>
<dbReference type="STRING" id="59919.PMM1383"/>
<gene>
    <name evidence="1" type="ordered locus">PMM1383</name>
</gene>
<dbReference type="EMBL" id="BX548174">
    <property type="protein sequence ID" value="CAE19842.1"/>
    <property type="molecule type" value="Genomic_DNA"/>
</dbReference>
<dbReference type="SUPFAM" id="SSF53335">
    <property type="entry name" value="S-adenosyl-L-methionine-dependent methyltransferases"/>
    <property type="match status" value="1"/>
</dbReference>
<dbReference type="RefSeq" id="WP_011133017.1">
    <property type="nucleotide sequence ID" value="NC_005072.1"/>
</dbReference>
<proteinExistence type="predicted"/>
<reference evidence="1 2" key="1">
    <citation type="journal article" date="2003" name="Nature">
        <title>Genome divergence in two Prochlorococcus ecotypes reflects oceanic niche differentiation.</title>
        <authorList>
            <person name="Rocap G."/>
            <person name="Larimer F.W."/>
            <person name="Lamerdin J.E."/>
            <person name="Malfatti S."/>
            <person name="Chain P."/>
            <person name="Ahlgren N.A."/>
            <person name="Arellano A."/>
            <person name="Coleman M."/>
            <person name="Hauser L."/>
            <person name="Hess W.R."/>
            <person name="Johnson Z.I."/>
            <person name="Land M.L."/>
            <person name="Lindell D."/>
            <person name="Post A.F."/>
            <person name="Regala W."/>
            <person name="Shah M."/>
            <person name="Shaw S.L."/>
            <person name="Steglich C."/>
            <person name="Sullivan M.B."/>
            <person name="Ting C.S."/>
            <person name="Tolonen A."/>
            <person name="Webb E.A."/>
            <person name="Zinser E.R."/>
            <person name="Chisholm S.W."/>
        </authorList>
    </citation>
    <scope>NUCLEOTIDE SEQUENCE [LARGE SCALE GENOMIC DNA]</scope>
    <source>
        <strain evidence="2">CCMP1986 / NIES-2087 / MED4</strain>
    </source>
</reference>
<organism evidence="1 2">
    <name type="scientific">Prochlorococcus marinus subsp. pastoris (strain CCMP1986 / NIES-2087 / MED4)</name>
    <dbReference type="NCBI Taxonomy" id="59919"/>
    <lineage>
        <taxon>Bacteria</taxon>
        <taxon>Bacillati</taxon>
        <taxon>Cyanobacteriota</taxon>
        <taxon>Cyanophyceae</taxon>
        <taxon>Synechococcales</taxon>
        <taxon>Prochlorococcaceae</taxon>
        <taxon>Prochlorococcus</taxon>
    </lineage>
</organism>
<evidence type="ECO:0000313" key="2">
    <source>
        <dbReference type="Proteomes" id="UP000001026"/>
    </source>
</evidence>
<dbReference type="HOGENOM" id="CLU_067698_2_0_3"/>
<accession>Q7V087</accession>
<dbReference type="Gene3D" id="3.40.50.150">
    <property type="entry name" value="Vaccinia Virus protein VP39"/>
    <property type="match status" value="1"/>
</dbReference>
<protein>
    <recommendedName>
        <fullName evidence="3">SAM-dependent methyltransferase</fullName>
    </recommendedName>
</protein>